<dbReference type="InterPro" id="IPR036582">
    <property type="entry name" value="Mao_N_sf"/>
</dbReference>
<gene>
    <name evidence="3" type="ORF">XYCOK13_36080</name>
</gene>
<dbReference type="SMART" id="SM00894">
    <property type="entry name" value="Excalibur"/>
    <property type="match status" value="1"/>
</dbReference>
<feature type="domain" description="Excalibur calcium-binding" evidence="2">
    <location>
        <begin position="219"/>
        <end position="255"/>
    </location>
</feature>
<dbReference type="EMBL" id="BOVK01000058">
    <property type="protein sequence ID" value="GIQ70784.1"/>
    <property type="molecule type" value="Genomic_DNA"/>
</dbReference>
<dbReference type="Pfam" id="PF05901">
    <property type="entry name" value="Excalibur"/>
    <property type="match status" value="1"/>
</dbReference>
<feature type="region of interest" description="Disordered" evidence="1">
    <location>
        <begin position="236"/>
        <end position="255"/>
    </location>
</feature>
<reference evidence="3" key="1">
    <citation type="submission" date="2021-04" db="EMBL/GenBank/DDBJ databases">
        <title>Draft genome sequence of Xylanibacillus composti strain K13.</title>
        <authorList>
            <person name="Uke A."/>
            <person name="Chhe C."/>
            <person name="Baramee S."/>
            <person name="Kosugi A."/>
        </authorList>
    </citation>
    <scope>NUCLEOTIDE SEQUENCE</scope>
    <source>
        <strain evidence="3">K13</strain>
    </source>
</reference>
<feature type="compositionally biased region" description="Basic and acidic residues" evidence="1">
    <location>
        <begin position="244"/>
        <end position="255"/>
    </location>
</feature>
<organism evidence="3 4">
    <name type="scientific">Xylanibacillus composti</name>
    <dbReference type="NCBI Taxonomy" id="1572762"/>
    <lineage>
        <taxon>Bacteria</taxon>
        <taxon>Bacillati</taxon>
        <taxon>Bacillota</taxon>
        <taxon>Bacilli</taxon>
        <taxon>Bacillales</taxon>
        <taxon>Paenibacillaceae</taxon>
        <taxon>Xylanibacillus</taxon>
    </lineage>
</organism>
<sequence>MKRKIVITVLISIALALSFSLGTLATSKLTLIVDGKKADAELQLINGSIYVPLRAAGEMLGADVKWDDATKTATITSKNAIAGNSTYDVVLEFPADRYPETAAHILKAIENGEPAVCTIDRDGADENRDASLAGIPTKDGFDRDEWPMAMCAEGGAGASIMYIDPSDNRGAGSWVGNQLEDYPDGTRVLFVIDATVESAGVAEPTVPTETQGSIVEEVFYANCSEAREAGAAPIYAGDPGYSSKLDRDGDGVACE</sequence>
<dbReference type="InterPro" id="IPR008613">
    <property type="entry name" value="Excalibur_Ca-bd_domain"/>
</dbReference>
<evidence type="ECO:0000313" key="4">
    <source>
        <dbReference type="Proteomes" id="UP000677918"/>
    </source>
</evidence>
<evidence type="ECO:0000259" key="2">
    <source>
        <dbReference type="SMART" id="SM00894"/>
    </source>
</evidence>
<name>A0A8J4H4N6_9BACL</name>
<keyword evidence="4" id="KW-1185">Reference proteome</keyword>
<dbReference type="AlphaFoldDB" id="A0A8J4H4N6"/>
<evidence type="ECO:0000313" key="3">
    <source>
        <dbReference type="EMBL" id="GIQ70784.1"/>
    </source>
</evidence>
<dbReference type="Pfam" id="PF07833">
    <property type="entry name" value="Cu_amine_oxidN1"/>
    <property type="match status" value="1"/>
</dbReference>
<protein>
    <recommendedName>
        <fullName evidence="2">Excalibur calcium-binding domain-containing protein</fullName>
    </recommendedName>
</protein>
<proteinExistence type="predicted"/>
<accession>A0A8J4H4N6</accession>
<dbReference type="Proteomes" id="UP000677918">
    <property type="component" value="Unassembled WGS sequence"/>
</dbReference>
<comment type="caution">
    <text evidence="3">The sequence shown here is derived from an EMBL/GenBank/DDBJ whole genome shotgun (WGS) entry which is preliminary data.</text>
</comment>
<dbReference type="Gene3D" id="3.30.457.10">
    <property type="entry name" value="Copper amine oxidase-like, N-terminal domain"/>
    <property type="match status" value="1"/>
</dbReference>
<dbReference type="InterPro" id="IPR012854">
    <property type="entry name" value="Cu_amine_oxidase-like_N"/>
</dbReference>
<evidence type="ECO:0000256" key="1">
    <source>
        <dbReference type="SAM" id="MobiDB-lite"/>
    </source>
</evidence>
<dbReference type="SUPFAM" id="SSF55383">
    <property type="entry name" value="Copper amine oxidase, domain N"/>
    <property type="match status" value="1"/>
</dbReference>